<reference evidence="4 5" key="1">
    <citation type="submission" date="2021-06" db="EMBL/GenBank/DDBJ databases">
        <title>Caerostris extrusa draft genome.</title>
        <authorList>
            <person name="Kono N."/>
            <person name="Arakawa K."/>
        </authorList>
    </citation>
    <scope>NUCLEOTIDE SEQUENCE [LARGE SCALE GENOMIC DNA]</scope>
</reference>
<dbReference type="InterPro" id="IPR002219">
    <property type="entry name" value="PKC_DAG/PE"/>
</dbReference>
<sequence length="543" mass="61873">MKHHWIKGNLPFTCSCDVCEADCGAEAGLSDFHCCWCQRMVHKNCLGKMSETCDFGRYRSFIVPPSCVTLKKVGLKGRRHLVVEEVQLPPYRPWSPLIVIGNRKSGNNEGEAVLRAFRSYLNPAQVIDLHEVKPEKRIAMVQTDLKPVNLSHSAIFVSDVDNSHLNMDDVQSCNSMISSNNNYFKSSKSINELVLRLGQKSFEEIHIVCQHRDAKHKIPRSNPFLIQADIKKHINRHDNITNMKFSRQGKLIFSTADPVCAAQILNLDKILETPISTAVTFENISERFLVFDIPTTLPLSELAAEIMHKNDMEVVELRRFVKLNSTQEFSPVLITILGTFLPDSIKIWFTNQKIRQFVDRVRQCLHCYDFTHATRVCDRNICPRCGVNHEGLCQGPEKCIHCTGPHSATSKTCPRHIHEQKILEFKCRNHLTIGEARRIYAQSSKTNYSDAAKTNTTAPNIEEIVNQRVESIVQNITIKMEQQTTLLIEIFQKTIENLVQYLVSVFHQTDLKKSPNRKRQMINLVPPTNNPMQWDAGGSNASD</sequence>
<keyword evidence="1" id="KW-0479">Metal-binding</keyword>
<dbReference type="CDD" id="cd20853">
    <property type="entry name" value="C1_DGKepsilon_typeIII_rpt2"/>
    <property type="match status" value="1"/>
</dbReference>
<dbReference type="GO" id="GO:0016020">
    <property type="term" value="C:membrane"/>
    <property type="evidence" value="ECO:0007669"/>
    <property type="project" value="TreeGrafter"/>
</dbReference>
<dbReference type="InterPro" id="IPR037607">
    <property type="entry name" value="DGK"/>
</dbReference>
<dbReference type="SUPFAM" id="SSF57889">
    <property type="entry name" value="Cysteine-rich domain"/>
    <property type="match status" value="1"/>
</dbReference>
<protein>
    <recommendedName>
        <fullName evidence="3">Phorbol-ester/DAG-type domain-containing protein</fullName>
    </recommendedName>
</protein>
<proteinExistence type="predicted"/>
<gene>
    <name evidence="4" type="primary">AVEN_78645_1</name>
    <name evidence="4" type="ORF">CEXT_670471</name>
</gene>
<dbReference type="InterPro" id="IPR046349">
    <property type="entry name" value="C1-like_sf"/>
</dbReference>
<evidence type="ECO:0000256" key="2">
    <source>
        <dbReference type="ARBA" id="ARBA00022833"/>
    </source>
</evidence>
<dbReference type="PANTHER" id="PTHR11255:SF118">
    <property type="entry name" value="DIACYLGLYCEROL KINASE EPSILON"/>
    <property type="match status" value="1"/>
</dbReference>
<evidence type="ECO:0000256" key="1">
    <source>
        <dbReference type="ARBA" id="ARBA00022723"/>
    </source>
</evidence>
<dbReference type="PROSITE" id="PS00479">
    <property type="entry name" value="ZF_DAG_PE_1"/>
    <property type="match status" value="1"/>
</dbReference>
<accession>A0AAV4PF91</accession>
<feature type="domain" description="Phorbol-ester/DAG-type" evidence="3">
    <location>
        <begin position="2"/>
        <end position="53"/>
    </location>
</feature>
<dbReference type="EMBL" id="BPLR01004568">
    <property type="protein sequence ID" value="GIX95845.1"/>
    <property type="molecule type" value="Genomic_DNA"/>
</dbReference>
<dbReference type="GO" id="GO:0004143">
    <property type="term" value="F:ATP-dependent diacylglycerol kinase activity"/>
    <property type="evidence" value="ECO:0007669"/>
    <property type="project" value="InterPro"/>
</dbReference>
<organism evidence="4 5">
    <name type="scientific">Caerostris extrusa</name>
    <name type="common">Bark spider</name>
    <name type="synonym">Caerostris bankana</name>
    <dbReference type="NCBI Taxonomy" id="172846"/>
    <lineage>
        <taxon>Eukaryota</taxon>
        <taxon>Metazoa</taxon>
        <taxon>Ecdysozoa</taxon>
        <taxon>Arthropoda</taxon>
        <taxon>Chelicerata</taxon>
        <taxon>Arachnida</taxon>
        <taxon>Araneae</taxon>
        <taxon>Araneomorphae</taxon>
        <taxon>Entelegynae</taxon>
        <taxon>Araneoidea</taxon>
        <taxon>Araneidae</taxon>
        <taxon>Caerostris</taxon>
    </lineage>
</organism>
<comment type="caution">
    <text evidence="4">The sequence shown here is derived from an EMBL/GenBank/DDBJ whole genome shotgun (WGS) entry which is preliminary data.</text>
</comment>
<dbReference type="PROSITE" id="PS50081">
    <property type="entry name" value="ZF_DAG_PE_2"/>
    <property type="match status" value="1"/>
</dbReference>
<dbReference type="PANTHER" id="PTHR11255">
    <property type="entry name" value="DIACYLGLYCEROL KINASE"/>
    <property type="match status" value="1"/>
</dbReference>
<evidence type="ECO:0000313" key="4">
    <source>
        <dbReference type="EMBL" id="GIX95845.1"/>
    </source>
</evidence>
<evidence type="ECO:0000259" key="3">
    <source>
        <dbReference type="PROSITE" id="PS50081"/>
    </source>
</evidence>
<keyword evidence="5" id="KW-1185">Reference proteome</keyword>
<dbReference type="Gene3D" id="3.30.60.20">
    <property type="match status" value="1"/>
</dbReference>
<dbReference type="GO" id="GO:0046872">
    <property type="term" value="F:metal ion binding"/>
    <property type="evidence" value="ECO:0007669"/>
    <property type="project" value="UniProtKB-KW"/>
</dbReference>
<name>A0AAV4PF91_CAEEX</name>
<dbReference type="AlphaFoldDB" id="A0AAV4PF91"/>
<evidence type="ECO:0000313" key="5">
    <source>
        <dbReference type="Proteomes" id="UP001054945"/>
    </source>
</evidence>
<dbReference type="Proteomes" id="UP001054945">
    <property type="component" value="Unassembled WGS sequence"/>
</dbReference>
<keyword evidence="2" id="KW-0862">Zinc</keyword>
<dbReference type="GO" id="GO:0007165">
    <property type="term" value="P:signal transduction"/>
    <property type="evidence" value="ECO:0007669"/>
    <property type="project" value="InterPro"/>
</dbReference>